<comment type="similarity">
    <text evidence="1">Belongs to the avfA family.</text>
</comment>
<gene>
    <name evidence="3" type="ORF">RCO7_08805</name>
</gene>
<organism evidence="3 4">
    <name type="scientific">Rhynchosporium graminicola</name>
    <dbReference type="NCBI Taxonomy" id="2792576"/>
    <lineage>
        <taxon>Eukaryota</taxon>
        <taxon>Fungi</taxon>
        <taxon>Dikarya</taxon>
        <taxon>Ascomycota</taxon>
        <taxon>Pezizomycotina</taxon>
        <taxon>Leotiomycetes</taxon>
        <taxon>Helotiales</taxon>
        <taxon>Ploettnerulaceae</taxon>
        <taxon>Rhynchosporium</taxon>
    </lineage>
</organism>
<dbReference type="Proteomes" id="UP000178129">
    <property type="component" value="Unassembled WGS sequence"/>
</dbReference>
<dbReference type="Gene3D" id="3.40.50.720">
    <property type="entry name" value="NAD(P)-binding Rossmann-like Domain"/>
    <property type="match status" value="1"/>
</dbReference>
<dbReference type="EMBL" id="FJUW01000011">
    <property type="protein sequence ID" value="CZS95853.1"/>
    <property type="molecule type" value="Genomic_DNA"/>
</dbReference>
<dbReference type="FunCoup" id="A0A1E1KCR5">
    <property type="interactions" value="687"/>
</dbReference>
<dbReference type="Pfam" id="PF13460">
    <property type="entry name" value="NAD_binding_10"/>
    <property type="match status" value="1"/>
</dbReference>
<reference evidence="4" key="1">
    <citation type="submission" date="2016-03" db="EMBL/GenBank/DDBJ databases">
        <authorList>
            <person name="Ploux O."/>
        </authorList>
    </citation>
    <scope>NUCLEOTIDE SEQUENCE [LARGE SCALE GENOMIC DNA]</scope>
    <source>
        <strain evidence="4">UK7</strain>
    </source>
</reference>
<feature type="domain" description="NAD(P)-binding" evidence="2">
    <location>
        <begin position="10"/>
        <end position="225"/>
    </location>
</feature>
<keyword evidence="4" id="KW-1185">Reference proteome</keyword>
<evidence type="ECO:0000256" key="1">
    <source>
        <dbReference type="ARBA" id="ARBA00038376"/>
    </source>
</evidence>
<dbReference type="InterPro" id="IPR016040">
    <property type="entry name" value="NAD(P)-bd_dom"/>
</dbReference>
<evidence type="ECO:0000313" key="3">
    <source>
        <dbReference type="EMBL" id="CZS95853.1"/>
    </source>
</evidence>
<dbReference type="InParanoid" id="A0A1E1KCR5"/>
<sequence>MTNPRILLLGGHGKVSLLLTPKLLSRSWDVISLIRNPAQKAAILDLGKKGELPGKIEVLVESLADVKSERDASRILELAKPDWVVWSAGAGGKGGSELTYAIDRDACTHFIRASLASPTVTKFLLVSALSSRRSRAAWWDEDSWSIVRKMNEEVMPHYYKAKLAADETLTVLAEEKGRDFGYIVLRPGGLSDEEESGRVVIGKTPAKGKVSRGDVAEVAARLLEQEGVRGWFDLLGGEADLESEVKRVVKDGVDSMEGESLEVMKKDLKL</sequence>
<evidence type="ECO:0000313" key="4">
    <source>
        <dbReference type="Proteomes" id="UP000178129"/>
    </source>
</evidence>
<accession>A0A1E1KCR5</accession>
<dbReference type="InterPro" id="IPR036291">
    <property type="entry name" value="NAD(P)-bd_dom_sf"/>
</dbReference>
<dbReference type="SUPFAM" id="SSF51735">
    <property type="entry name" value="NAD(P)-binding Rossmann-fold domains"/>
    <property type="match status" value="1"/>
</dbReference>
<protein>
    <recommendedName>
        <fullName evidence="2">NAD(P)-binding domain-containing protein</fullName>
    </recommendedName>
</protein>
<evidence type="ECO:0000259" key="2">
    <source>
        <dbReference type="Pfam" id="PF13460"/>
    </source>
</evidence>
<dbReference type="PANTHER" id="PTHR15020">
    <property type="entry name" value="FLAVIN REDUCTASE-RELATED"/>
    <property type="match status" value="1"/>
</dbReference>
<dbReference type="PANTHER" id="PTHR15020:SF50">
    <property type="entry name" value="UPF0659 PROTEIN YMR090W"/>
    <property type="match status" value="1"/>
</dbReference>
<proteinExistence type="inferred from homology"/>
<dbReference type="STRING" id="914237.A0A1E1KCR5"/>
<dbReference type="AlphaFoldDB" id="A0A1E1KCR5"/>
<name>A0A1E1KCR5_9HELO</name>
<comment type="caution">
    <text evidence="3">The sequence shown here is derived from an EMBL/GenBank/DDBJ whole genome shotgun (WGS) entry which is preliminary data.</text>
</comment>